<dbReference type="AlphaFoldDB" id="A0AAW4L4M3"/>
<name>A0AAW4L4M3_9BACT</name>
<protein>
    <submittedName>
        <fullName evidence="2">Uncharacterized protein</fullName>
    </submittedName>
</protein>
<proteinExistence type="predicted"/>
<dbReference type="Proteomes" id="UP000811899">
    <property type="component" value="Unassembled WGS sequence"/>
</dbReference>
<sequence>MTIRIFFWLFWLLLIQAAPASAKTIHISVAAPASLLSQPACRLAVTDTVNLLRKAFPAAIVNCNAQGADIRLVVPSVPANAKAPGQAAYDAGRDESFRWTSNRRGATTILQLTAASPVAVANGLYGLLQEKLGISFIHPRQTLIPVHSSWPLPSSFTFYGQPEFPSRGFHLHTLHPIELTEQLHDPTIPNSFEDIREYLDWLARNGQNRFQFFLLRGIDRDRWIPHARRIVDYAHQRGISCGVEISLAMLQQQAFQAITLLRPFPSYRRQVDRTLDWLFQAQWDFISLEATMGEHLPFLGRFLPGVQSYFEQQVSQRYQAKLMYATHVICQDNGEKVRRPNLPGSGILIHTVMCYSAVEPKAPVYGNDNQRFMLEAAQSEAKRRETWYWPESSYWVGFDSSVPLLLLPYLSSRWEDINQMRKSGVHGHLTFTSGWEWGYWLVDWSISRWSWRYGDDRKEWDTSPVSRLVRLFPDRELTKLWQEALRLQNYYLKERELLRYLSALTPFSELPDPLNRPFQPDPGFRYSWLLNDASPEQAEAVRQGPVTDLEQYADRMQKVTDRLDARFAQLRRNKEIGADLLPLATELTAGLRVSALRASHRALTLRALLAQREEAVLPPGAIRESDYFLALAQGVRRDALFLVRRQEARYRYPVAQLAQRRKSLTAYPFGYLYPVTNLYFWDREEQQVRQERFDPLFMNLWDIRRTLGLRSLLFR</sequence>
<keyword evidence="1" id="KW-0732">Signal</keyword>
<reference evidence="2 3" key="1">
    <citation type="submission" date="2021-05" db="EMBL/GenBank/DDBJ databases">
        <title>The draft genome of Geobacter pelophilus DSM 12255.</title>
        <authorList>
            <person name="Xu Z."/>
            <person name="Masuda Y."/>
            <person name="Itoh H."/>
            <person name="Senoo K."/>
        </authorList>
    </citation>
    <scope>NUCLEOTIDE SEQUENCE [LARGE SCALE GENOMIC DNA]</scope>
    <source>
        <strain evidence="2 3">DSM 12255</strain>
    </source>
</reference>
<organism evidence="2 3">
    <name type="scientific">Geoanaerobacter pelophilus</name>
    <dbReference type="NCBI Taxonomy" id="60036"/>
    <lineage>
        <taxon>Bacteria</taxon>
        <taxon>Pseudomonadati</taxon>
        <taxon>Thermodesulfobacteriota</taxon>
        <taxon>Desulfuromonadia</taxon>
        <taxon>Geobacterales</taxon>
        <taxon>Geobacteraceae</taxon>
        <taxon>Geoanaerobacter</taxon>
    </lineage>
</organism>
<keyword evidence="3" id="KW-1185">Reference proteome</keyword>
<gene>
    <name evidence="2" type="ORF">KI809_17725</name>
</gene>
<evidence type="ECO:0000256" key="1">
    <source>
        <dbReference type="SAM" id="SignalP"/>
    </source>
</evidence>
<dbReference type="EMBL" id="JAHCVJ010000009">
    <property type="protein sequence ID" value="MBT0666154.1"/>
    <property type="molecule type" value="Genomic_DNA"/>
</dbReference>
<feature type="chain" id="PRO_5043823188" evidence="1">
    <location>
        <begin position="23"/>
        <end position="715"/>
    </location>
</feature>
<feature type="signal peptide" evidence="1">
    <location>
        <begin position="1"/>
        <end position="22"/>
    </location>
</feature>
<evidence type="ECO:0000313" key="2">
    <source>
        <dbReference type="EMBL" id="MBT0666154.1"/>
    </source>
</evidence>
<evidence type="ECO:0000313" key="3">
    <source>
        <dbReference type="Proteomes" id="UP000811899"/>
    </source>
</evidence>
<accession>A0AAW4L4M3</accession>
<comment type="caution">
    <text evidence="2">The sequence shown here is derived from an EMBL/GenBank/DDBJ whole genome shotgun (WGS) entry which is preliminary data.</text>
</comment>